<dbReference type="InterPro" id="IPR011068">
    <property type="entry name" value="NuclTrfase_I-like_C"/>
</dbReference>
<dbReference type="InterPro" id="IPR009097">
    <property type="entry name" value="Cyclic_Pdiesterase"/>
</dbReference>
<dbReference type="Pfam" id="PF04928">
    <property type="entry name" value="PAP_central"/>
    <property type="match status" value="1"/>
</dbReference>
<dbReference type="Gene3D" id="3.90.1140.10">
    <property type="entry name" value="Cyclic phosphodiesterase"/>
    <property type="match status" value="1"/>
</dbReference>
<feature type="domain" description="MJ1316 RNA cyclic group end recognition" evidence="10">
    <location>
        <begin position="1091"/>
        <end position="1161"/>
    </location>
</feature>
<evidence type="ECO:0000259" key="9">
    <source>
        <dbReference type="Pfam" id="PF03372"/>
    </source>
</evidence>
<dbReference type="PANTHER" id="PTHR10682:SF23">
    <property type="entry name" value="POLYNUCLEOTIDE ADENYLYLTRANSFERASE"/>
    <property type="match status" value="1"/>
</dbReference>
<dbReference type="GeneID" id="92014010"/>
<dbReference type="Gene3D" id="3.30.70.590">
    <property type="entry name" value="Poly(A) polymerase predicted RNA binding domain"/>
    <property type="match status" value="1"/>
</dbReference>
<evidence type="ECO:0000259" key="11">
    <source>
        <dbReference type="Pfam" id="PF04928"/>
    </source>
</evidence>
<keyword evidence="6" id="KW-0547">Nucleotide-binding</keyword>
<dbReference type="InterPro" id="IPR007012">
    <property type="entry name" value="PolA_pol_cen_dom"/>
</dbReference>
<feature type="domain" description="Poly(A) polymerase central" evidence="11">
    <location>
        <begin position="735"/>
        <end position="867"/>
    </location>
</feature>
<evidence type="ECO:0000313" key="13">
    <source>
        <dbReference type="Proteomes" id="UP001430584"/>
    </source>
</evidence>
<reference evidence="12 13" key="1">
    <citation type="submission" date="2024-02" db="EMBL/GenBank/DDBJ databases">
        <title>De novo assembly and annotation of 12 fungi associated with fruit tree decline syndrome in Ontario, Canada.</title>
        <authorList>
            <person name="Sulman M."/>
            <person name="Ellouze W."/>
            <person name="Ilyukhin E."/>
        </authorList>
    </citation>
    <scope>NUCLEOTIDE SEQUENCE [LARGE SCALE GENOMIC DNA]</scope>
    <source>
        <strain evidence="12 13">FDS-637</strain>
    </source>
</reference>
<name>A0ABR3C1E7_9PEZI</name>
<dbReference type="Gene3D" id="1.10.1410.10">
    <property type="match status" value="1"/>
</dbReference>
<dbReference type="EMBL" id="JAJVCZ030000011">
    <property type="protein sequence ID" value="KAL0254450.1"/>
    <property type="molecule type" value="Genomic_DNA"/>
</dbReference>
<dbReference type="Pfam" id="PF04457">
    <property type="entry name" value="MJ1316"/>
    <property type="match status" value="1"/>
</dbReference>
<keyword evidence="8" id="KW-0539">Nucleus</keyword>
<evidence type="ECO:0000313" key="12">
    <source>
        <dbReference type="EMBL" id="KAL0254450.1"/>
    </source>
</evidence>
<comment type="caution">
    <text evidence="12">The sequence shown here is derived from an EMBL/GenBank/DDBJ whole genome shotgun (WGS) entry which is preliminary data.</text>
</comment>
<evidence type="ECO:0000259" key="10">
    <source>
        <dbReference type="Pfam" id="PF04457"/>
    </source>
</evidence>
<dbReference type="RefSeq" id="XP_066628321.1">
    <property type="nucleotide sequence ID" value="XM_066781319.1"/>
</dbReference>
<comment type="similarity">
    <text evidence="2">Belongs to the poly(A) polymerase family.</text>
</comment>
<evidence type="ECO:0000256" key="4">
    <source>
        <dbReference type="ARBA" id="ARBA00022664"/>
    </source>
</evidence>
<keyword evidence="13" id="KW-1185">Reference proteome</keyword>
<evidence type="ECO:0000256" key="3">
    <source>
        <dbReference type="ARBA" id="ARBA00012388"/>
    </source>
</evidence>
<dbReference type="Gene3D" id="3.60.10.10">
    <property type="entry name" value="Endonuclease/exonuclease/phosphatase"/>
    <property type="match status" value="1"/>
</dbReference>
<dbReference type="SUPFAM" id="SSF81301">
    <property type="entry name" value="Nucleotidyltransferase"/>
    <property type="match status" value="1"/>
</dbReference>
<dbReference type="InterPro" id="IPR043519">
    <property type="entry name" value="NT_sf"/>
</dbReference>
<keyword evidence="5" id="KW-0808">Transferase</keyword>
<dbReference type="Pfam" id="PF03372">
    <property type="entry name" value="Exo_endo_phos"/>
    <property type="match status" value="1"/>
</dbReference>
<evidence type="ECO:0000256" key="6">
    <source>
        <dbReference type="ARBA" id="ARBA00022741"/>
    </source>
</evidence>
<protein>
    <recommendedName>
        <fullName evidence="3">polynucleotide adenylyltransferase</fullName>
        <ecNumber evidence="3">2.7.7.19</ecNumber>
    </recommendedName>
</protein>
<evidence type="ECO:0000256" key="7">
    <source>
        <dbReference type="ARBA" id="ARBA00022840"/>
    </source>
</evidence>
<evidence type="ECO:0000256" key="1">
    <source>
        <dbReference type="ARBA" id="ARBA00004123"/>
    </source>
</evidence>
<dbReference type="PANTHER" id="PTHR10682">
    <property type="entry name" value="POLY A POLYMERASE"/>
    <property type="match status" value="1"/>
</dbReference>
<dbReference type="InterPro" id="IPR036691">
    <property type="entry name" value="Endo/exonu/phosph_ase_sf"/>
</dbReference>
<evidence type="ECO:0000256" key="2">
    <source>
        <dbReference type="ARBA" id="ARBA00010912"/>
    </source>
</evidence>
<dbReference type="Pfam" id="PF13563">
    <property type="entry name" value="2_5_RNA_ligase2"/>
    <property type="match status" value="1"/>
</dbReference>
<evidence type="ECO:0000256" key="5">
    <source>
        <dbReference type="ARBA" id="ARBA00022679"/>
    </source>
</evidence>
<dbReference type="SUPFAM" id="SSF81631">
    <property type="entry name" value="PAP/OAS1 substrate-binding domain"/>
    <property type="match status" value="1"/>
</dbReference>
<dbReference type="SUPFAM" id="SSF56219">
    <property type="entry name" value="DNase I-like"/>
    <property type="match status" value="1"/>
</dbReference>
<keyword evidence="4" id="KW-0507">mRNA processing</keyword>
<comment type="subcellular location">
    <subcellularLocation>
        <location evidence="1">Nucleus</location>
    </subcellularLocation>
</comment>
<dbReference type="SUPFAM" id="SSF55003">
    <property type="entry name" value="PAP/Archaeal CCA-adding enzyme, C-terminal domain"/>
    <property type="match status" value="1"/>
</dbReference>
<keyword evidence="7" id="KW-0067">ATP-binding</keyword>
<organism evidence="12 13">
    <name type="scientific">Diplodia seriata</name>
    <dbReference type="NCBI Taxonomy" id="420778"/>
    <lineage>
        <taxon>Eukaryota</taxon>
        <taxon>Fungi</taxon>
        <taxon>Dikarya</taxon>
        <taxon>Ascomycota</taxon>
        <taxon>Pezizomycotina</taxon>
        <taxon>Dothideomycetes</taxon>
        <taxon>Dothideomycetes incertae sedis</taxon>
        <taxon>Botryosphaeriales</taxon>
        <taxon>Botryosphaeriaceae</taxon>
        <taxon>Diplodia</taxon>
    </lineage>
</organism>
<dbReference type="InterPro" id="IPR040459">
    <property type="entry name" value="MJ1316"/>
</dbReference>
<dbReference type="SUPFAM" id="SSF55144">
    <property type="entry name" value="LigT-like"/>
    <property type="match status" value="1"/>
</dbReference>
<evidence type="ECO:0000256" key="8">
    <source>
        <dbReference type="ARBA" id="ARBA00023242"/>
    </source>
</evidence>
<feature type="domain" description="Endonuclease/exonuclease/phosphatase" evidence="9">
    <location>
        <begin position="238"/>
        <end position="529"/>
    </location>
</feature>
<accession>A0ABR3C1E7</accession>
<gene>
    <name evidence="12" type="ORF">SLS55_009925</name>
</gene>
<dbReference type="Proteomes" id="UP001430584">
    <property type="component" value="Unassembled WGS sequence"/>
</dbReference>
<dbReference type="EC" id="2.7.7.19" evidence="3"/>
<sequence>MASLSSHTIPEITSHQTALAILPPAHLVDHVNTLRAAYDKAAHKWPAHINLLYPFVHPDSVQSATSLLRTALDKLNLNGATLKLDETGYFTHKHNSTIYICPKEDDDLRTLHQTLFSQFSQNSPPQYNPHLTVGQAGNDELRDSLRAKARLLPAIEWPLLELAVLVRGDDNVMRVSATIPISTAQHSAQDASPRLLATSPSQASNETTYHFDSSATSWIPCTTVEAPQMMPPSFRISSYNVLVDSIYPPAWERFGILVRTLLSESARADVLVLQEVSDDFLCHLLKDDEVRSLWPYVSHAPPDQRDVGPLLSLRNVVVLSRWSFDWEMVTFERRHKGAVVVKMKSVGKLTQSGSFQPLVIAGIHLTCGLTDGSVAAKKSQLRSLMTHLSGNYADCPWIVAGDFNVTTSTRTIEDAVKTQSVSAQTVRTLSGLEQLLSESGLLDAWAVAHSHHGHGDTDVDDEDIAEGEQGATFDPGKNPLAAEIVGHGLTHRPQRYDRILLKGEDALEIANFNMFGYPDPEEQRCGSDHWGVRTTVKITKSPALANVEIESISTAVPPVGLDAASLQSFVARHSAYPTTADTLKRREVFALLETTLQQISTAGSKIPLVVVPVGSYGLGAWNVGSDIDCLCISSVSSKTFFTLAVKNLRKAAAQGVRILRKVEAHSGTMLELDIQGVKLDLQYCASANIANCWPTPLSLPPTDPLFSLPLQTLSKLKAIRDLAHLLQSTPDLPAFRAAYRFLVIWAASRGIYAARFGFLSGTHISLMLDRVAKLLYHRNGRDDVTAAHLVCTFFRYYAGFDWAEAVIEDPLTRSVPGMGRPYQRQYAGEPMVVLGYHVPRANIARAATVPAVAVLADEFRRADEAVKAWAERGGGGGLGWGSIAGDAGNGAAEFLAAYKSYVRIDVQYWGKSSVKGRQLVGWVESRCPSMLVDLNRRVPEIHARMWPMRFTRDTGNEEGDHYGCYLIGLTKRHDAEPSGKDDVDRKLALNKLDGVLERFSEQIRGNENFFDAASAWVDVKHVGRAKLEDLVVDGDDWGNDLEESWEFEDEEDEEDEVDEEAGLGEELTETMTALAAEAPAGSGASRVGKKLRPATDILNRLRWDPNLHSADYVVGYVDRFLGPREIALDRWKVEQTDEEFIPQHRILYFKRRSDGVRVWDREARLDILSGSSS</sequence>
<proteinExistence type="inferred from homology"/>
<dbReference type="Gene3D" id="3.30.460.10">
    <property type="entry name" value="Beta Polymerase, domain 2"/>
    <property type="match status" value="1"/>
</dbReference>
<dbReference type="InterPro" id="IPR005135">
    <property type="entry name" value="Endo/exonuclease/phosphatase"/>
</dbReference>